<dbReference type="Gene3D" id="3.30.479.30">
    <property type="entry name" value="Band 7 domain"/>
    <property type="match status" value="1"/>
</dbReference>
<dbReference type="InterPro" id="IPR001107">
    <property type="entry name" value="Band_7"/>
</dbReference>
<dbReference type="OrthoDB" id="9809197at2"/>
<dbReference type="PANTHER" id="PTHR10264:SF19">
    <property type="entry name" value="AT06885P-RELATED"/>
    <property type="match status" value="1"/>
</dbReference>
<feature type="compositionally biased region" description="Basic and acidic residues" evidence="2">
    <location>
        <begin position="274"/>
        <end position="284"/>
    </location>
</feature>
<name>A0A0F5YG78_9CYAN</name>
<dbReference type="GO" id="GO:0005886">
    <property type="term" value="C:plasma membrane"/>
    <property type="evidence" value="ECO:0007669"/>
    <property type="project" value="InterPro"/>
</dbReference>
<keyword evidence="4" id="KW-0645">Protease</keyword>
<comment type="caution">
    <text evidence="4">The sequence shown here is derived from an EMBL/GenBank/DDBJ whole genome shotgun (WGS) entry which is preliminary data.</text>
</comment>
<dbReference type="EMBL" id="LATL02000214">
    <property type="protein sequence ID" value="KKD37914.1"/>
    <property type="molecule type" value="Genomic_DNA"/>
</dbReference>
<sequence>MAQYLLSFFAALIIGVVFNSSVKVVSGGDQAIVEGLNGRHRTLKPGVRYILPFFEKVVHYDTTRERFIDIKPQEVITSDNTPLTIDAVVYWKIEDIEKSFYNVEQVDESISNLVLTTLRAKIATIEMRTLFSSINEINDLLLKTLDEATDNWGIKIIRVNLQSVTPPAAIMKSMEQEKAAENKKRAEISIARSEAQSIEIISDALQIQPNSREFIQYLIAKQYVEAHQKLSESNNSKIIFMNPGQLNEAIGNLMEDDLDNTPRDSSASRKLKIVKPDMSKKPDNDISNSAS</sequence>
<comment type="similarity">
    <text evidence="1">Belongs to the band 7/mec-2 family.</text>
</comment>
<evidence type="ECO:0000313" key="5">
    <source>
        <dbReference type="Proteomes" id="UP000033607"/>
    </source>
</evidence>
<dbReference type="RefSeq" id="WP_046278721.1">
    <property type="nucleotide sequence ID" value="NZ_LATL02000214.1"/>
</dbReference>
<proteinExistence type="inferred from homology"/>
<feature type="domain" description="Band 7" evidence="3">
    <location>
        <begin position="20"/>
        <end position="178"/>
    </location>
</feature>
<dbReference type="CDD" id="cd08829">
    <property type="entry name" value="SPFH_paraslipin"/>
    <property type="match status" value="1"/>
</dbReference>
<protein>
    <submittedName>
        <fullName evidence="4">Membrane protease subunit, stomatin/prohibitin</fullName>
    </submittedName>
</protein>
<dbReference type="SUPFAM" id="SSF117892">
    <property type="entry name" value="Band 7/SPFH domain"/>
    <property type="match status" value="1"/>
</dbReference>
<keyword evidence="4" id="KW-0378">Hydrolase</keyword>
<organism evidence="4 5">
    <name type="scientific">Limnoraphis robusta CS-951</name>
    <dbReference type="NCBI Taxonomy" id="1637645"/>
    <lineage>
        <taxon>Bacteria</taxon>
        <taxon>Bacillati</taxon>
        <taxon>Cyanobacteriota</taxon>
        <taxon>Cyanophyceae</taxon>
        <taxon>Oscillatoriophycideae</taxon>
        <taxon>Oscillatoriales</taxon>
        <taxon>Sirenicapillariaceae</taxon>
        <taxon>Limnoraphis</taxon>
    </lineage>
</organism>
<accession>A0A0F5YG78</accession>
<dbReference type="InterPro" id="IPR036013">
    <property type="entry name" value="Band_7/SPFH_dom_sf"/>
</dbReference>
<dbReference type="AlphaFoldDB" id="A0A0F5YG78"/>
<dbReference type="SMART" id="SM00244">
    <property type="entry name" value="PHB"/>
    <property type="match status" value="1"/>
</dbReference>
<evidence type="ECO:0000313" key="4">
    <source>
        <dbReference type="EMBL" id="KKD37914.1"/>
    </source>
</evidence>
<dbReference type="GO" id="GO:0006508">
    <property type="term" value="P:proteolysis"/>
    <property type="evidence" value="ECO:0007669"/>
    <property type="project" value="UniProtKB-KW"/>
</dbReference>
<dbReference type="InterPro" id="IPR043202">
    <property type="entry name" value="Band-7_stomatin-like"/>
</dbReference>
<dbReference type="GO" id="GO:0008233">
    <property type="term" value="F:peptidase activity"/>
    <property type="evidence" value="ECO:0007669"/>
    <property type="project" value="UniProtKB-KW"/>
</dbReference>
<dbReference type="Pfam" id="PF01145">
    <property type="entry name" value="Band_7"/>
    <property type="match status" value="1"/>
</dbReference>
<evidence type="ECO:0000259" key="3">
    <source>
        <dbReference type="SMART" id="SM00244"/>
    </source>
</evidence>
<evidence type="ECO:0000256" key="1">
    <source>
        <dbReference type="ARBA" id="ARBA00008164"/>
    </source>
</evidence>
<evidence type="ECO:0000256" key="2">
    <source>
        <dbReference type="SAM" id="MobiDB-lite"/>
    </source>
</evidence>
<feature type="region of interest" description="Disordered" evidence="2">
    <location>
        <begin position="255"/>
        <end position="291"/>
    </location>
</feature>
<dbReference type="Proteomes" id="UP000033607">
    <property type="component" value="Unassembled WGS sequence"/>
</dbReference>
<dbReference type="PRINTS" id="PR00721">
    <property type="entry name" value="STOMATIN"/>
</dbReference>
<reference evidence="4" key="1">
    <citation type="submission" date="2015-06" db="EMBL/GenBank/DDBJ databases">
        <title>Draft genome assembly of filamentous brackish cyanobacterium Limnoraphis robusta strain CS-951.</title>
        <authorList>
            <person name="Willis A."/>
            <person name="Parks M."/>
            <person name="Burford M.A."/>
        </authorList>
    </citation>
    <scope>NUCLEOTIDE SEQUENCE [LARGE SCALE GENOMIC DNA]</scope>
    <source>
        <strain evidence="4">CS-951</strain>
    </source>
</reference>
<gene>
    <name evidence="4" type="ORF">WN50_11700</name>
</gene>
<dbReference type="FunFam" id="3.30.479.30:FF:000004">
    <property type="entry name" value="Putative membrane protease family, stomatin"/>
    <property type="match status" value="1"/>
</dbReference>
<dbReference type="InterPro" id="IPR001972">
    <property type="entry name" value="Stomatin_HflK_fam"/>
</dbReference>
<dbReference type="PANTHER" id="PTHR10264">
    <property type="entry name" value="BAND 7 PROTEIN-RELATED"/>
    <property type="match status" value="1"/>
</dbReference>
<dbReference type="GO" id="GO:0098552">
    <property type="term" value="C:side of membrane"/>
    <property type="evidence" value="ECO:0007669"/>
    <property type="project" value="UniProtKB-ARBA"/>
</dbReference>